<protein>
    <submittedName>
        <fullName evidence="1">Uncharacterized protein</fullName>
    </submittedName>
</protein>
<dbReference type="PATRIC" id="fig|35818.11.peg.2183"/>
<accession>A0A0N1EJR1</accession>
<evidence type="ECO:0000313" key="2">
    <source>
        <dbReference type="Proteomes" id="UP000037997"/>
    </source>
</evidence>
<dbReference type="EMBL" id="JNOC01000064">
    <property type="protein sequence ID" value="KPH55007.1"/>
    <property type="molecule type" value="Genomic_DNA"/>
</dbReference>
<name>A0A0N1EJR1_9HELI</name>
<reference evidence="1 2" key="1">
    <citation type="submission" date="2014-06" db="EMBL/GenBank/DDBJ databases">
        <title>Helicobacter pullorum isolates in fresh chicken meat - phenotypic and genotypic features.</title>
        <authorList>
            <person name="Borges V."/>
            <person name="Santos A."/>
            <person name="Correia C.B."/>
            <person name="Saraiva M."/>
            <person name="Menard A."/>
            <person name="Vieira L."/>
            <person name="Sampaio D.A."/>
            <person name="Gomes J.P."/>
            <person name="Oleastro M."/>
        </authorList>
    </citation>
    <scope>NUCLEOTIDE SEQUENCE [LARGE SCALE GENOMIC DNA]</scope>
    <source>
        <strain evidence="1 2">229334/12</strain>
    </source>
</reference>
<proteinExistence type="predicted"/>
<dbReference type="Proteomes" id="UP000037997">
    <property type="component" value="Unassembled WGS sequence"/>
</dbReference>
<gene>
    <name evidence="1" type="ORF">HPU229334_11035</name>
</gene>
<comment type="caution">
    <text evidence="1">The sequence shown here is derived from an EMBL/GenBank/DDBJ whole genome shotgun (WGS) entry which is preliminary data.</text>
</comment>
<sequence>MKMPQELLIEAINDAFANNKIYLFKNKKYEPNSPSHFHIALKTQDDNYIILLIITSKVEKKKEYYAKLGETIFKGLIEVSSKDISILTKESCIDCNVPLYYSKEEIKALAEDFTIITNFSIKQDLKRVLINAIKESPLVKPIIANAL</sequence>
<dbReference type="AlphaFoldDB" id="A0A0N1EJR1"/>
<evidence type="ECO:0000313" key="1">
    <source>
        <dbReference type="EMBL" id="KPH55007.1"/>
    </source>
</evidence>
<organism evidence="1 2">
    <name type="scientific">Helicobacter pullorum</name>
    <dbReference type="NCBI Taxonomy" id="35818"/>
    <lineage>
        <taxon>Bacteria</taxon>
        <taxon>Pseudomonadati</taxon>
        <taxon>Campylobacterota</taxon>
        <taxon>Epsilonproteobacteria</taxon>
        <taxon>Campylobacterales</taxon>
        <taxon>Helicobacteraceae</taxon>
        <taxon>Helicobacter</taxon>
    </lineage>
</organism>